<sequence length="216" mass="25167">MVFCYLFDLDGTLTKNTDEEFITRYFGLIAKYVGDPLQMEKIKKAIFSSLEALNTKTDGRNNFDFFMGKFTKEMGYGSQERWADFFMKFYKTTYDELKEFVIPRGKMIEVLERLKEHGHKIVLATNPIFPSIAIEKRIFWIGLNPEIFDYITSMENSYNVKPSEKYYRYILEKVDCPPDRSFMIGNDSILDGGCVKAGIQFIDVASVDKIIDDMKN</sequence>
<dbReference type="SFLD" id="SFLDS00003">
    <property type="entry name" value="Haloacid_Dehalogenase"/>
    <property type="match status" value="1"/>
</dbReference>
<dbReference type="InterPro" id="IPR023214">
    <property type="entry name" value="HAD_sf"/>
</dbReference>
<dbReference type="GO" id="GO:0005829">
    <property type="term" value="C:cytosol"/>
    <property type="evidence" value="ECO:0007669"/>
    <property type="project" value="TreeGrafter"/>
</dbReference>
<proteinExistence type="predicted"/>
<dbReference type="PANTHER" id="PTHR43434">
    <property type="entry name" value="PHOSPHOGLYCOLATE PHOSPHATASE"/>
    <property type="match status" value="1"/>
</dbReference>
<name>A0A7C5I1Q5_9BACT</name>
<dbReference type="SUPFAM" id="SSF56784">
    <property type="entry name" value="HAD-like"/>
    <property type="match status" value="1"/>
</dbReference>
<dbReference type="InterPro" id="IPR006439">
    <property type="entry name" value="HAD-SF_hydro_IA"/>
</dbReference>
<dbReference type="SFLD" id="SFLDG01129">
    <property type="entry name" value="C1.5:_HAD__Beta-PGM__Phosphata"/>
    <property type="match status" value="1"/>
</dbReference>
<dbReference type="InterPro" id="IPR036412">
    <property type="entry name" value="HAD-like_sf"/>
</dbReference>
<organism evidence="1">
    <name type="scientific">Kosmotoga arenicorallina</name>
    <dbReference type="NCBI Taxonomy" id="688066"/>
    <lineage>
        <taxon>Bacteria</taxon>
        <taxon>Thermotogati</taxon>
        <taxon>Thermotogota</taxon>
        <taxon>Thermotogae</taxon>
        <taxon>Kosmotogales</taxon>
        <taxon>Kosmotogaceae</taxon>
        <taxon>Kosmotoga</taxon>
    </lineage>
</organism>
<dbReference type="GO" id="GO:0008967">
    <property type="term" value="F:phosphoglycolate phosphatase activity"/>
    <property type="evidence" value="ECO:0007669"/>
    <property type="project" value="TreeGrafter"/>
</dbReference>
<dbReference type="InterPro" id="IPR050155">
    <property type="entry name" value="HAD-like_hydrolase_sf"/>
</dbReference>
<dbReference type="InterPro" id="IPR041492">
    <property type="entry name" value="HAD_2"/>
</dbReference>
<gene>
    <name evidence="1" type="ORF">ENL26_01275</name>
</gene>
<accession>A0A7C5I1Q5</accession>
<dbReference type="Proteomes" id="UP000886129">
    <property type="component" value="Unassembled WGS sequence"/>
</dbReference>
<dbReference type="Pfam" id="PF13419">
    <property type="entry name" value="HAD_2"/>
    <property type="match status" value="1"/>
</dbReference>
<dbReference type="Gene3D" id="1.10.150.520">
    <property type="match status" value="1"/>
</dbReference>
<reference evidence="1" key="1">
    <citation type="journal article" date="2020" name="mSystems">
        <title>Genome- and Community-Level Interaction Insights into Carbon Utilization and Element Cycling Functions of Hydrothermarchaeota in Hydrothermal Sediment.</title>
        <authorList>
            <person name="Zhou Z."/>
            <person name="Liu Y."/>
            <person name="Xu W."/>
            <person name="Pan J."/>
            <person name="Luo Z.H."/>
            <person name="Li M."/>
        </authorList>
    </citation>
    <scope>NUCLEOTIDE SEQUENCE [LARGE SCALE GENOMIC DNA]</scope>
    <source>
        <strain evidence="1">HyVt-80</strain>
    </source>
</reference>
<dbReference type="EMBL" id="DRTH01000073">
    <property type="protein sequence ID" value="HHF08388.1"/>
    <property type="molecule type" value="Genomic_DNA"/>
</dbReference>
<dbReference type="GO" id="GO:0006281">
    <property type="term" value="P:DNA repair"/>
    <property type="evidence" value="ECO:0007669"/>
    <property type="project" value="TreeGrafter"/>
</dbReference>
<dbReference type="Gene3D" id="3.40.50.1000">
    <property type="entry name" value="HAD superfamily/HAD-like"/>
    <property type="match status" value="1"/>
</dbReference>
<dbReference type="PANTHER" id="PTHR43434:SF1">
    <property type="entry name" value="PHOSPHOGLYCOLATE PHOSPHATASE"/>
    <property type="match status" value="1"/>
</dbReference>
<protein>
    <submittedName>
        <fullName evidence="1">HAD family hydrolase</fullName>
    </submittedName>
</protein>
<keyword evidence="1" id="KW-0378">Hydrolase</keyword>
<dbReference type="AlphaFoldDB" id="A0A7C5I1Q5"/>
<evidence type="ECO:0000313" key="1">
    <source>
        <dbReference type="EMBL" id="HHF08388.1"/>
    </source>
</evidence>
<dbReference type="PRINTS" id="PR00413">
    <property type="entry name" value="HADHALOGNASE"/>
</dbReference>
<comment type="caution">
    <text evidence="1">The sequence shown here is derived from an EMBL/GenBank/DDBJ whole genome shotgun (WGS) entry which is preliminary data.</text>
</comment>